<organism evidence="1">
    <name type="scientific">hydrocarbon metagenome</name>
    <dbReference type="NCBI Taxonomy" id="938273"/>
    <lineage>
        <taxon>unclassified sequences</taxon>
        <taxon>metagenomes</taxon>
        <taxon>ecological metagenomes</taxon>
    </lineage>
</organism>
<evidence type="ECO:0000313" key="1">
    <source>
        <dbReference type="EMBL" id="KUG14945.1"/>
    </source>
</evidence>
<proteinExistence type="predicted"/>
<name>A0A0W8F288_9ZZZZ</name>
<dbReference type="InterPro" id="IPR015424">
    <property type="entry name" value="PyrdxlP-dep_Trfase"/>
</dbReference>
<dbReference type="AlphaFoldDB" id="A0A0W8F288"/>
<reference evidence="1" key="1">
    <citation type="journal article" date="2015" name="Proc. Natl. Acad. Sci. U.S.A.">
        <title>Networks of energetic and metabolic interactions define dynamics in microbial communities.</title>
        <authorList>
            <person name="Embree M."/>
            <person name="Liu J.K."/>
            <person name="Al-Bassam M.M."/>
            <person name="Zengler K."/>
        </authorList>
    </citation>
    <scope>NUCLEOTIDE SEQUENCE</scope>
</reference>
<accession>A0A0W8F288</accession>
<dbReference type="EC" id="2.6.1.1" evidence="1"/>
<dbReference type="GO" id="GO:0004069">
    <property type="term" value="F:L-aspartate:2-oxoglutarate aminotransferase activity"/>
    <property type="evidence" value="ECO:0007669"/>
    <property type="project" value="UniProtKB-EC"/>
</dbReference>
<keyword evidence="1" id="KW-0032">Aminotransferase</keyword>
<dbReference type="EMBL" id="LNQE01001601">
    <property type="protein sequence ID" value="KUG14945.1"/>
    <property type="molecule type" value="Genomic_DNA"/>
</dbReference>
<gene>
    <name evidence="1" type="ORF">ASZ90_015399</name>
</gene>
<dbReference type="Gene3D" id="3.90.1150.10">
    <property type="entry name" value="Aspartate Aminotransferase, domain 1"/>
    <property type="match status" value="1"/>
</dbReference>
<protein>
    <submittedName>
        <fullName evidence="1">Aspartate aminotransferase (Aspb-4)</fullName>
        <ecNumber evidence="1">2.6.1.1</ecNumber>
    </submittedName>
</protein>
<comment type="caution">
    <text evidence="1">The sequence shown here is derived from an EMBL/GenBank/DDBJ whole genome shotgun (WGS) entry which is preliminary data.</text>
</comment>
<dbReference type="InterPro" id="IPR015422">
    <property type="entry name" value="PyrdxlP-dep_Trfase_small"/>
</dbReference>
<keyword evidence="1" id="KW-0808">Transferase</keyword>
<sequence>MAVLPGVPFCVDGSGDDLIRLNFSSAGEEAIREGMTRLARVIRDLG</sequence>
<dbReference type="SUPFAM" id="SSF53383">
    <property type="entry name" value="PLP-dependent transferases"/>
    <property type="match status" value="1"/>
</dbReference>